<feature type="domain" description="Acyl-CoA dehydrogenase/oxidase N-terminal" evidence="8">
    <location>
        <begin position="30"/>
        <end position="151"/>
    </location>
</feature>
<dbReference type="InterPro" id="IPR009075">
    <property type="entry name" value="AcylCo_DH/oxidase_C"/>
</dbReference>
<dbReference type="Gene3D" id="2.40.110.10">
    <property type="entry name" value="Butyryl-CoA Dehydrogenase, subunit A, domain 2"/>
    <property type="match status" value="1"/>
</dbReference>
<comment type="similarity">
    <text evidence="2 5">Belongs to the acyl-CoA dehydrogenase family.</text>
</comment>
<feature type="domain" description="Acyl-CoA oxidase/dehydrogenase middle" evidence="7">
    <location>
        <begin position="156"/>
        <end position="252"/>
    </location>
</feature>
<dbReference type="InterPro" id="IPR052166">
    <property type="entry name" value="Diverse_Acyl-CoA_DH"/>
</dbReference>
<keyword evidence="4 5" id="KW-0274">FAD</keyword>
<name>A0ABT3GZ77_9RHOB</name>
<reference evidence="9 10" key="1">
    <citation type="submission" date="2022-10" db="EMBL/GenBank/DDBJ databases">
        <title>Pararhodobacter sp. nov., isolated from marine algae.</title>
        <authorList>
            <person name="Choi B.J."/>
            <person name="Kim J.M."/>
            <person name="Lee J.K."/>
            <person name="Choi D.G."/>
            <person name="Jeon C.O."/>
        </authorList>
    </citation>
    <scope>NUCLEOTIDE SEQUENCE [LARGE SCALE GENOMIC DNA]</scope>
    <source>
        <strain evidence="9 10">ZQ420</strain>
    </source>
</reference>
<dbReference type="Pfam" id="PF02770">
    <property type="entry name" value="Acyl-CoA_dh_M"/>
    <property type="match status" value="1"/>
</dbReference>
<keyword evidence="5" id="KW-0560">Oxidoreductase</keyword>
<accession>A0ABT3GZ77</accession>
<comment type="cofactor">
    <cofactor evidence="1 5">
        <name>FAD</name>
        <dbReference type="ChEBI" id="CHEBI:57692"/>
    </cofactor>
</comment>
<dbReference type="Gene3D" id="1.10.540.10">
    <property type="entry name" value="Acyl-CoA dehydrogenase/oxidase, N-terminal domain"/>
    <property type="match status" value="1"/>
</dbReference>
<evidence type="ECO:0000256" key="5">
    <source>
        <dbReference type="RuleBase" id="RU362125"/>
    </source>
</evidence>
<sequence>MTYRHDASAMMAALAVTPNWARVRGPIDDETLESILTEAAKMAEGVVAPLDIPADREGAVFDAGSVRVPAVYHPAFDALVEGGWLGLEHPEDFGGMGMPLSMFAAANPLFERACPAFMMAVGGTRSAALLLAEWAEPALRDDWVPALVAGERCATICISEPGAGSDVGRIRTKAVKDADGWSVSGQKIWISFGDHDIRERIGHCLLARTGDAPGTRGLSLFLVERGPGVTCERIEEKMGLHGSPTCALQFDGARAQLIGEEGRGLPQLFTMIRHMRLTVACQGLGTALKCYDVAATHAADRRQGGNPKEPPVAIIEHPDVRRQLIAMKSAIDIYRLALLEAATAADLSAEDEDLARFTAWMLPLVKNFGAELSFDTAGKAILVLGGAGFTKDYTLEQSLRDSRVFAIYEGTTGMQGQDFFLRQTLGDGGKALQSFLTRARTECAAHPAQAAVIEQFARFMDDAMAEPDRTRQAWMADSVLRAGWVAVQAWLSTRIADTPEARHFMASASAQLAMHIATAQAPVA</sequence>
<dbReference type="InterPro" id="IPR013786">
    <property type="entry name" value="AcylCoA_DH/ox_N"/>
</dbReference>
<dbReference type="RefSeq" id="WP_264505807.1">
    <property type="nucleotide sequence ID" value="NZ_JAPDFL010000001.1"/>
</dbReference>
<evidence type="ECO:0000256" key="3">
    <source>
        <dbReference type="ARBA" id="ARBA00022630"/>
    </source>
</evidence>
<evidence type="ECO:0000256" key="1">
    <source>
        <dbReference type="ARBA" id="ARBA00001974"/>
    </source>
</evidence>
<gene>
    <name evidence="9" type="ORF">OKW52_11375</name>
</gene>
<protein>
    <submittedName>
        <fullName evidence="9">Acyl-CoA dehydrogenase family protein</fullName>
    </submittedName>
</protein>
<dbReference type="Pfam" id="PF02771">
    <property type="entry name" value="Acyl-CoA_dh_N"/>
    <property type="match status" value="1"/>
</dbReference>
<organism evidence="9 10">
    <name type="scientific">Pararhodobacter zhoushanensis</name>
    <dbReference type="NCBI Taxonomy" id="2479545"/>
    <lineage>
        <taxon>Bacteria</taxon>
        <taxon>Pseudomonadati</taxon>
        <taxon>Pseudomonadota</taxon>
        <taxon>Alphaproteobacteria</taxon>
        <taxon>Rhodobacterales</taxon>
        <taxon>Paracoccaceae</taxon>
        <taxon>Pararhodobacter</taxon>
    </lineage>
</organism>
<dbReference type="Pfam" id="PF00441">
    <property type="entry name" value="Acyl-CoA_dh_1"/>
    <property type="match status" value="1"/>
</dbReference>
<comment type="caution">
    <text evidence="9">The sequence shown here is derived from an EMBL/GenBank/DDBJ whole genome shotgun (WGS) entry which is preliminary data.</text>
</comment>
<dbReference type="EMBL" id="JAPDFL010000001">
    <property type="protein sequence ID" value="MCW1932838.1"/>
    <property type="molecule type" value="Genomic_DNA"/>
</dbReference>
<dbReference type="InterPro" id="IPR046373">
    <property type="entry name" value="Acyl-CoA_Oxase/DH_mid-dom_sf"/>
</dbReference>
<dbReference type="PANTHER" id="PTHR42803">
    <property type="entry name" value="ACYL-COA DEHYDROGENASE"/>
    <property type="match status" value="1"/>
</dbReference>
<evidence type="ECO:0000256" key="2">
    <source>
        <dbReference type="ARBA" id="ARBA00009347"/>
    </source>
</evidence>
<evidence type="ECO:0000259" key="8">
    <source>
        <dbReference type="Pfam" id="PF02771"/>
    </source>
</evidence>
<evidence type="ECO:0000313" key="9">
    <source>
        <dbReference type="EMBL" id="MCW1932838.1"/>
    </source>
</evidence>
<dbReference type="InterPro" id="IPR036250">
    <property type="entry name" value="AcylCo_DH-like_C"/>
</dbReference>
<dbReference type="SUPFAM" id="SSF56645">
    <property type="entry name" value="Acyl-CoA dehydrogenase NM domain-like"/>
    <property type="match status" value="1"/>
</dbReference>
<evidence type="ECO:0000259" key="7">
    <source>
        <dbReference type="Pfam" id="PF02770"/>
    </source>
</evidence>
<evidence type="ECO:0000256" key="4">
    <source>
        <dbReference type="ARBA" id="ARBA00022827"/>
    </source>
</evidence>
<evidence type="ECO:0000313" key="10">
    <source>
        <dbReference type="Proteomes" id="UP001208938"/>
    </source>
</evidence>
<dbReference type="PANTHER" id="PTHR42803:SF1">
    <property type="entry name" value="BROAD-SPECIFICITY LINEAR ACYL-COA DEHYDROGENASE FADE5"/>
    <property type="match status" value="1"/>
</dbReference>
<dbReference type="InterPro" id="IPR009100">
    <property type="entry name" value="AcylCoA_DH/oxidase_NM_dom_sf"/>
</dbReference>
<dbReference type="Gene3D" id="1.20.140.10">
    <property type="entry name" value="Butyryl-CoA Dehydrogenase, subunit A, domain 3"/>
    <property type="match status" value="1"/>
</dbReference>
<keyword evidence="10" id="KW-1185">Reference proteome</keyword>
<dbReference type="SUPFAM" id="SSF47203">
    <property type="entry name" value="Acyl-CoA dehydrogenase C-terminal domain-like"/>
    <property type="match status" value="1"/>
</dbReference>
<dbReference type="InterPro" id="IPR037069">
    <property type="entry name" value="AcylCoA_DH/ox_N_sf"/>
</dbReference>
<dbReference type="Proteomes" id="UP001208938">
    <property type="component" value="Unassembled WGS sequence"/>
</dbReference>
<dbReference type="InterPro" id="IPR006091">
    <property type="entry name" value="Acyl-CoA_Oxase/DH_mid-dom"/>
</dbReference>
<keyword evidence="3 5" id="KW-0285">Flavoprotein</keyword>
<feature type="domain" description="Acyl-CoA dehydrogenase/oxidase C-terminal" evidence="6">
    <location>
        <begin position="262"/>
        <end position="415"/>
    </location>
</feature>
<proteinExistence type="inferred from homology"/>
<evidence type="ECO:0000259" key="6">
    <source>
        <dbReference type="Pfam" id="PF00441"/>
    </source>
</evidence>